<keyword evidence="2" id="KW-1185">Reference proteome</keyword>
<name>A0A9N9NZG8_9GLOM</name>
<dbReference type="AlphaFoldDB" id="A0A9N9NZG8"/>
<reference evidence="1" key="1">
    <citation type="submission" date="2021-06" db="EMBL/GenBank/DDBJ databases">
        <authorList>
            <person name="Kallberg Y."/>
            <person name="Tangrot J."/>
            <person name="Rosling A."/>
        </authorList>
    </citation>
    <scope>NUCLEOTIDE SEQUENCE</scope>
    <source>
        <strain evidence="1">CL551</strain>
    </source>
</reference>
<evidence type="ECO:0000313" key="1">
    <source>
        <dbReference type="EMBL" id="CAG8770621.1"/>
    </source>
</evidence>
<accession>A0A9N9NZG8</accession>
<proteinExistence type="predicted"/>
<gene>
    <name evidence="1" type="ORF">AMORRO_LOCUS16558</name>
</gene>
<protein>
    <submittedName>
        <fullName evidence="1">18138_t:CDS:1</fullName>
    </submittedName>
</protein>
<evidence type="ECO:0000313" key="2">
    <source>
        <dbReference type="Proteomes" id="UP000789342"/>
    </source>
</evidence>
<dbReference type="Proteomes" id="UP000789342">
    <property type="component" value="Unassembled WGS sequence"/>
</dbReference>
<dbReference type="OrthoDB" id="441971at2759"/>
<organism evidence="1 2">
    <name type="scientific">Acaulospora morrowiae</name>
    <dbReference type="NCBI Taxonomy" id="94023"/>
    <lineage>
        <taxon>Eukaryota</taxon>
        <taxon>Fungi</taxon>
        <taxon>Fungi incertae sedis</taxon>
        <taxon>Mucoromycota</taxon>
        <taxon>Glomeromycotina</taxon>
        <taxon>Glomeromycetes</taxon>
        <taxon>Diversisporales</taxon>
        <taxon>Acaulosporaceae</taxon>
        <taxon>Acaulospora</taxon>
    </lineage>
</organism>
<dbReference type="EMBL" id="CAJVPV010046308">
    <property type="protein sequence ID" value="CAG8770621.1"/>
    <property type="molecule type" value="Genomic_DNA"/>
</dbReference>
<comment type="caution">
    <text evidence="1">The sequence shown here is derived from an EMBL/GenBank/DDBJ whole genome shotgun (WGS) entry which is preliminary data.</text>
</comment>
<feature type="non-terminal residue" evidence="1">
    <location>
        <position position="92"/>
    </location>
</feature>
<sequence>MIDWDLMISATLFTYQTACQKTRKITPFYLVYERKARTPIHPTEQGGLSEETIRQQVSDLVGILSQQQRDMVIQQDQTLPKDQGLTIGDKVL</sequence>